<accession>A0A0F9EQE4</accession>
<organism evidence="1">
    <name type="scientific">marine sediment metagenome</name>
    <dbReference type="NCBI Taxonomy" id="412755"/>
    <lineage>
        <taxon>unclassified sequences</taxon>
        <taxon>metagenomes</taxon>
        <taxon>ecological metagenomes</taxon>
    </lineage>
</organism>
<evidence type="ECO:0000313" key="1">
    <source>
        <dbReference type="EMBL" id="KKL47125.1"/>
    </source>
</evidence>
<name>A0A0F9EQE4_9ZZZZ</name>
<proteinExistence type="predicted"/>
<protein>
    <submittedName>
        <fullName evidence="1">Uncharacterized protein</fullName>
    </submittedName>
</protein>
<dbReference type="AlphaFoldDB" id="A0A0F9EQE4"/>
<gene>
    <name evidence="1" type="ORF">LCGC14_2338660</name>
</gene>
<sequence>MNEYTGFHALKHGTGVATRFNPDCLRCVATVRDRKKILFELQILAFIEPVKVSRDKIAELLYCQDPSRVLLNGRQIYPWYEQSEATSEPYRKKADQIIDLIKELNKDKE</sequence>
<reference evidence="1" key="1">
    <citation type="journal article" date="2015" name="Nature">
        <title>Complex archaea that bridge the gap between prokaryotes and eukaryotes.</title>
        <authorList>
            <person name="Spang A."/>
            <person name="Saw J.H."/>
            <person name="Jorgensen S.L."/>
            <person name="Zaremba-Niedzwiedzka K."/>
            <person name="Martijn J."/>
            <person name="Lind A.E."/>
            <person name="van Eijk R."/>
            <person name="Schleper C."/>
            <person name="Guy L."/>
            <person name="Ettema T.J."/>
        </authorList>
    </citation>
    <scope>NUCLEOTIDE SEQUENCE</scope>
</reference>
<dbReference type="EMBL" id="LAZR01033783">
    <property type="protein sequence ID" value="KKL47125.1"/>
    <property type="molecule type" value="Genomic_DNA"/>
</dbReference>
<comment type="caution">
    <text evidence="1">The sequence shown here is derived from an EMBL/GenBank/DDBJ whole genome shotgun (WGS) entry which is preliminary data.</text>
</comment>